<dbReference type="InterPro" id="IPR006189">
    <property type="entry name" value="CHASE_dom"/>
</dbReference>
<dbReference type="PANTHER" id="PTHR44757">
    <property type="entry name" value="DIGUANYLATE CYCLASE DGCP"/>
    <property type="match status" value="1"/>
</dbReference>
<feature type="domain" description="CHASE" evidence="6">
    <location>
        <begin position="111"/>
        <end position="252"/>
    </location>
</feature>
<dbReference type="InterPro" id="IPR042240">
    <property type="entry name" value="CHASE_sf"/>
</dbReference>
<feature type="domain" description="EAL" evidence="7">
    <location>
        <begin position="631"/>
        <end position="882"/>
    </location>
</feature>
<dbReference type="PROSITE" id="PS50839">
    <property type="entry name" value="CHASE"/>
    <property type="match status" value="1"/>
</dbReference>
<dbReference type="CDD" id="cd01948">
    <property type="entry name" value="EAL"/>
    <property type="match status" value="1"/>
</dbReference>
<evidence type="ECO:0000256" key="1">
    <source>
        <dbReference type="ARBA" id="ARBA00004370"/>
    </source>
</evidence>
<sequence>MERVVDVFKKHVWSLTNIPALIALVLTICFWQYSEYQSRSIYEQSVREEVTSQANLLRSRIEGNINSNLQLAKGLVSVLSGQPDMTPQQFERLAKNLFDGHSELIIIAGAPDLVIEMIYPRKGNEKAMGLDYNKNAAQRAAALRARDSGSLILAGPVNLVQGGQGFIGRFPVFTDNPDGTQRFWGIVSAVIDVQKLYANSGLTDPDLPIDVSLVGKDALGSQGEVFFGPDKRGYEKAVMVDVRLPNGSWQMLACPKGGWPAHAADLTSLRIAMLFAGLLIFAPTAYSGHLMRQRKNQTDELATREEKIALISERLNVALSSSDIGVWEANLVTGERFWDRRTNLLFGLEAADTTYSPDVFTNALHPDDVDRVMTSFNEAIRTKSQLSTEFRIITPSGKIRHLQSRCAYYQPADGDPKMVGVNWDITADVNMREELLDAKRLAESRNAELEGMQIRIKHLALHDPLTKLPNRRFLDQTIENYSAEEHSDDTVAMLAIDLDRFKQINDSLGHLAGDAVLRHVATVLTKALDESDFVARVGGDEFVIIVERTFDKAELASLADSIIDALKVPVMYEGQPCRFGASVGIAYADKGEADLNDLMTKSDIALYRAKELGRNCFEFFSNDQQARIVKAREVSEEILWGLELGQFIPFYQPQFDAHSGEIVGVEALARWDHPDKGVLSPFEFLKVAEDINVIDDIDHDVLATVLNDLKFWEEQGISVEHASVNISSPRLRDENLIRRLKELQIEPGRITFELLESIFLDDRDLVVERNLEKIKQMGIDIEIDDFGTGHASIIGLLNLEPKRIKIDRQFVTSIDTSDEQRRLTKSMIDMGKTLNIEVLAEGVETEGQAQVLRELGVDSLQGYLYAKPMSAHDFNRFMQDYKAQVKAS</sequence>
<evidence type="ECO:0000313" key="10">
    <source>
        <dbReference type="Proteomes" id="UP001161405"/>
    </source>
</evidence>
<dbReference type="PROSITE" id="PS50887">
    <property type="entry name" value="GGDEF"/>
    <property type="match status" value="1"/>
</dbReference>
<dbReference type="InterPro" id="IPR029787">
    <property type="entry name" value="Nucleotide_cyclase"/>
</dbReference>
<dbReference type="PROSITE" id="PS50883">
    <property type="entry name" value="EAL"/>
    <property type="match status" value="1"/>
</dbReference>
<reference evidence="9" key="1">
    <citation type="journal article" date="2014" name="Int. J. Syst. Evol. Microbiol.">
        <title>Complete genome of a new Firmicutes species belonging to the dominant human colonic microbiota ('Ruminococcus bicirculans') reveals two chromosomes and a selective capacity to utilize plant glucans.</title>
        <authorList>
            <consortium name="NISC Comparative Sequencing Program"/>
            <person name="Wegmann U."/>
            <person name="Louis P."/>
            <person name="Goesmann A."/>
            <person name="Henrissat B."/>
            <person name="Duncan S.H."/>
            <person name="Flint H.J."/>
        </authorList>
    </citation>
    <scope>NUCLEOTIDE SEQUENCE</scope>
    <source>
        <strain evidence="9">NBRC 107169</strain>
    </source>
</reference>
<evidence type="ECO:0000256" key="5">
    <source>
        <dbReference type="SAM" id="Phobius"/>
    </source>
</evidence>
<dbReference type="EMBL" id="BSNI01000002">
    <property type="protein sequence ID" value="GLQ17480.1"/>
    <property type="molecule type" value="Genomic_DNA"/>
</dbReference>
<reference evidence="9" key="2">
    <citation type="submission" date="2023-01" db="EMBL/GenBank/DDBJ databases">
        <title>Draft genome sequence of Maritalea porphyrae strain NBRC 107169.</title>
        <authorList>
            <person name="Sun Q."/>
            <person name="Mori K."/>
        </authorList>
    </citation>
    <scope>NUCLEOTIDE SEQUENCE</scope>
    <source>
        <strain evidence="9">NBRC 107169</strain>
    </source>
</reference>
<keyword evidence="2 5" id="KW-0812">Transmembrane</keyword>
<evidence type="ECO:0000259" key="6">
    <source>
        <dbReference type="PROSITE" id="PS50839"/>
    </source>
</evidence>
<dbReference type="CDD" id="cd00130">
    <property type="entry name" value="PAS"/>
    <property type="match status" value="1"/>
</dbReference>
<dbReference type="InterPro" id="IPR052155">
    <property type="entry name" value="Biofilm_reg_signaling"/>
</dbReference>
<keyword evidence="4 5" id="KW-0472">Membrane</keyword>
<dbReference type="InterPro" id="IPR001633">
    <property type="entry name" value="EAL_dom"/>
</dbReference>
<dbReference type="SMART" id="SM00052">
    <property type="entry name" value="EAL"/>
    <property type="match status" value="1"/>
</dbReference>
<dbReference type="SUPFAM" id="SSF141868">
    <property type="entry name" value="EAL domain-like"/>
    <property type="match status" value="1"/>
</dbReference>
<evidence type="ECO:0000256" key="2">
    <source>
        <dbReference type="ARBA" id="ARBA00022692"/>
    </source>
</evidence>
<dbReference type="Pfam" id="PF00990">
    <property type="entry name" value="GGDEF"/>
    <property type="match status" value="1"/>
</dbReference>
<dbReference type="NCBIfam" id="TIGR00254">
    <property type="entry name" value="GGDEF"/>
    <property type="match status" value="1"/>
</dbReference>
<evidence type="ECO:0000259" key="8">
    <source>
        <dbReference type="PROSITE" id="PS50887"/>
    </source>
</evidence>
<keyword evidence="10" id="KW-1185">Reference proteome</keyword>
<comment type="subcellular location">
    <subcellularLocation>
        <location evidence="1">Membrane</location>
    </subcellularLocation>
</comment>
<dbReference type="Gene3D" id="3.20.20.450">
    <property type="entry name" value="EAL domain"/>
    <property type="match status" value="1"/>
</dbReference>
<protein>
    <submittedName>
        <fullName evidence="9">Diguanylate cyclase</fullName>
    </submittedName>
</protein>
<dbReference type="InterPro" id="IPR035965">
    <property type="entry name" value="PAS-like_dom_sf"/>
</dbReference>
<dbReference type="SUPFAM" id="SSF55073">
    <property type="entry name" value="Nucleotide cyclase"/>
    <property type="match status" value="1"/>
</dbReference>
<keyword evidence="3 5" id="KW-1133">Transmembrane helix</keyword>
<dbReference type="Gene3D" id="3.30.450.20">
    <property type="entry name" value="PAS domain"/>
    <property type="match status" value="1"/>
</dbReference>
<dbReference type="Gene3D" id="3.30.450.350">
    <property type="entry name" value="CHASE domain"/>
    <property type="match status" value="1"/>
</dbReference>
<dbReference type="CDD" id="cd01949">
    <property type="entry name" value="GGDEF"/>
    <property type="match status" value="1"/>
</dbReference>
<dbReference type="InterPro" id="IPR035919">
    <property type="entry name" value="EAL_sf"/>
</dbReference>
<dbReference type="Gene3D" id="2.10.70.100">
    <property type="match status" value="1"/>
</dbReference>
<dbReference type="SUPFAM" id="SSF55785">
    <property type="entry name" value="PYP-like sensor domain (PAS domain)"/>
    <property type="match status" value="1"/>
</dbReference>
<dbReference type="InterPro" id="IPR043128">
    <property type="entry name" value="Rev_trsase/Diguanyl_cyclase"/>
</dbReference>
<name>A0ABQ5UT30_9HYPH</name>
<dbReference type="SMART" id="SM01079">
    <property type="entry name" value="CHASE"/>
    <property type="match status" value="1"/>
</dbReference>
<evidence type="ECO:0000256" key="3">
    <source>
        <dbReference type="ARBA" id="ARBA00022989"/>
    </source>
</evidence>
<dbReference type="Pfam" id="PF00563">
    <property type="entry name" value="EAL"/>
    <property type="match status" value="1"/>
</dbReference>
<dbReference type="InterPro" id="IPR000160">
    <property type="entry name" value="GGDEF_dom"/>
</dbReference>
<proteinExistence type="predicted"/>
<evidence type="ECO:0000256" key="4">
    <source>
        <dbReference type="ARBA" id="ARBA00023136"/>
    </source>
</evidence>
<dbReference type="SMART" id="SM00267">
    <property type="entry name" value="GGDEF"/>
    <property type="match status" value="1"/>
</dbReference>
<dbReference type="PANTHER" id="PTHR44757:SF2">
    <property type="entry name" value="BIOFILM ARCHITECTURE MAINTENANCE PROTEIN MBAA"/>
    <property type="match status" value="1"/>
</dbReference>
<organism evidence="9 10">
    <name type="scientific">Maritalea porphyrae</name>
    <dbReference type="NCBI Taxonomy" id="880732"/>
    <lineage>
        <taxon>Bacteria</taxon>
        <taxon>Pseudomonadati</taxon>
        <taxon>Pseudomonadota</taxon>
        <taxon>Alphaproteobacteria</taxon>
        <taxon>Hyphomicrobiales</taxon>
        <taxon>Devosiaceae</taxon>
        <taxon>Maritalea</taxon>
    </lineage>
</organism>
<evidence type="ECO:0000259" key="7">
    <source>
        <dbReference type="PROSITE" id="PS50883"/>
    </source>
</evidence>
<feature type="transmembrane region" description="Helical" evidence="5">
    <location>
        <begin position="12"/>
        <end position="33"/>
    </location>
</feature>
<dbReference type="Proteomes" id="UP001161405">
    <property type="component" value="Unassembled WGS sequence"/>
</dbReference>
<dbReference type="InterPro" id="IPR000014">
    <property type="entry name" value="PAS"/>
</dbReference>
<dbReference type="Gene3D" id="3.30.70.270">
    <property type="match status" value="1"/>
</dbReference>
<dbReference type="Pfam" id="PF03924">
    <property type="entry name" value="CHASE"/>
    <property type="match status" value="1"/>
</dbReference>
<accession>A0ABQ5UT30</accession>
<dbReference type="Pfam" id="PF08447">
    <property type="entry name" value="PAS_3"/>
    <property type="match status" value="1"/>
</dbReference>
<comment type="caution">
    <text evidence="9">The sequence shown here is derived from an EMBL/GenBank/DDBJ whole genome shotgun (WGS) entry which is preliminary data.</text>
</comment>
<gene>
    <name evidence="9" type="ORF">GCM10007879_17290</name>
</gene>
<evidence type="ECO:0000313" key="9">
    <source>
        <dbReference type="EMBL" id="GLQ17480.1"/>
    </source>
</evidence>
<dbReference type="RefSeq" id="WP_379863486.1">
    <property type="nucleotide sequence ID" value="NZ_JBHMDU010000002.1"/>
</dbReference>
<dbReference type="InterPro" id="IPR013655">
    <property type="entry name" value="PAS_fold_3"/>
</dbReference>
<feature type="domain" description="GGDEF" evidence="8">
    <location>
        <begin position="489"/>
        <end position="622"/>
    </location>
</feature>